<gene>
    <name evidence="1" type="ORF">FYJ58_02725</name>
</gene>
<dbReference type="Proteomes" id="UP000482209">
    <property type="component" value="Unassembled WGS sequence"/>
</dbReference>
<dbReference type="AlphaFoldDB" id="A0A6L5XVC4"/>
<sequence length="67" mass="7608">MKGSTGINTGTIIYVKKKRTRKSRFCSCKKCKYARVVDNIANCTLTGEIAVNKKVCQHYFKSKCIDK</sequence>
<comment type="caution">
    <text evidence="1">The sequence shown here is derived from an EMBL/GenBank/DDBJ whole genome shotgun (WGS) entry which is preliminary data.</text>
</comment>
<name>A0A6L5XVC4_9FIRM</name>
<organism evidence="1 2">
    <name type="scientific">Velocimicrobium porci</name>
    <dbReference type="NCBI Taxonomy" id="2606634"/>
    <lineage>
        <taxon>Bacteria</taxon>
        <taxon>Bacillati</taxon>
        <taxon>Bacillota</taxon>
        <taxon>Clostridia</taxon>
        <taxon>Lachnospirales</taxon>
        <taxon>Lachnospiraceae</taxon>
        <taxon>Velocimicrobium</taxon>
    </lineage>
</organism>
<reference evidence="1 2" key="1">
    <citation type="submission" date="2019-08" db="EMBL/GenBank/DDBJ databases">
        <title>In-depth cultivation of the pig gut microbiome towards novel bacterial diversity and tailored functional studies.</title>
        <authorList>
            <person name="Wylensek D."/>
            <person name="Hitch T.C.A."/>
            <person name="Clavel T."/>
        </authorList>
    </citation>
    <scope>NUCLEOTIDE SEQUENCE [LARGE SCALE GENOMIC DNA]</scope>
    <source>
        <strain evidence="1 2">WCA-693-APC-MOT-I</strain>
    </source>
</reference>
<accession>A0A6L5XVC4</accession>
<dbReference type="EMBL" id="VUMT01000003">
    <property type="protein sequence ID" value="MSS62790.1"/>
    <property type="molecule type" value="Genomic_DNA"/>
</dbReference>
<protein>
    <submittedName>
        <fullName evidence="1">Uncharacterized protein</fullName>
    </submittedName>
</protein>
<keyword evidence="2" id="KW-1185">Reference proteome</keyword>
<dbReference type="RefSeq" id="WP_154516877.1">
    <property type="nucleotide sequence ID" value="NZ_VUMT01000003.1"/>
</dbReference>
<evidence type="ECO:0000313" key="2">
    <source>
        <dbReference type="Proteomes" id="UP000482209"/>
    </source>
</evidence>
<proteinExistence type="predicted"/>
<evidence type="ECO:0000313" key="1">
    <source>
        <dbReference type="EMBL" id="MSS62790.1"/>
    </source>
</evidence>